<reference evidence="5" key="1">
    <citation type="submission" date="2017-01" db="EMBL/GenBank/DDBJ databases">
        <authorList>
            <person name="Varghese N."/>
            <person name="Submissions S."/>
        </authorList>
    </citation>
    <scope>NUCLEOTIDE SEQUENCE [LARGE SCALE GENOMIC DNA]</scope>
    <source>
        <strain evidence="5">DSM 45196</strain>
    </source>
</reference>
<dbReference type="RefSeq" id="WP_076523947.1">
    <property type="nucleotide sequence ID" value="NZ_CP048103.1"/>
</dbReference>
<keyword evidence="1 2" id="KW-0238">DNA-binding</keyword>
<gene>
    <name evidence="4" type="ORF">SAMN05421790_102374</name>
</gene>
<dbReference type="PROSITE" id="PS50977">
    <property type="entry name" value="HTH_TETR_2"/>
    <property type="match status" value="1"/>
</dbReference>
<dbReference type="InterPro" id="IPR050624">
    <property type="entry name" value="HTH-type_Tx_Regulator"/>
</dbReference>
<evidence type="ECO:0000256" key="2">
    <source>
        <dbReference type="PROSITE-ProRule" id="PRU00335"/>
    </source>
</evidence>
<dbReference type="SUPFAM" id="SSF46689">
    <property type="entry name" value="Homeodomain-like"/>
    <property type="match status" value="1"/>
</dbReference>
<evidence type="ECO:0000313" key="5">
    <source>
        <dbReference type="Proteomes" id="UP000186795"/>
    </source>
</evidence>
<dbReference type="InterPro" id="IPR001647">
    <property type="entry name" value="HTH_TetR"/>
</dbReference>
<dbReference type="InterPro" id="IPR009057">
    <property type="entry name" value="Homeodomain-like_sf"/>
</dbReference>
<dbReference type="AlphaFoldDB" id="A0A1N7JZS5"/>
<protein>
    <submittedName>
        <fullName evidence="4">Transcriptional regulator, TetR family</fullName>
    </submittedName>
</protein>
<keyword evidence="5" id="KW-1185">Reference proteome</keyword>
<dbReference type="Gene3D" id="1.10.357.10">
    <property type="entry name" value="Tetracycline Repressor, domain 2"/>
    <property type="match status" value="1"/>
</dbReference>
<dbReference type="Proteomes" id="UP000186795">
    <property type="component" value="Unassembled WGS sequence"/>
</dbReference>
<feature type="domain" description="HTH tetR-type" evidence="3">
    <location>
        <begin position="9"/>
        <end position="69"/>
    </location>
</feature>
<dbReference type="InterPro" id="IPR023772">
    <property type="entry name" value="DNA-bd_HTH_TetR-type_CS"/>
</dbReference>
<feature type="DNA-binding region" description="H-T-H motif" evidence="2">
    <location>
        <begin position="32"/>
        <end position="51"/>
    </location>
</feature>
<evidence type="ECO:0000256" key="1">
    <source>
        <dbReference type="ARBA" id="ARBA00023125"/>
    </source>
</evidence>
<accession>A0A1N7JZS5</accession>
<dbReference type="PRINTS" id="PR00455">
    <property type="entry name" value="HTHTETR"/>
</dbReference>
<evidence type="ECO:0000313" key="4">
    <source>
        <dbReference type="EMBL" id="SIS54830.1"/>
    </source>
</evidence>
<name>A0A1N7JZS5_9BACL</name>
<dbReference type="PROSITE" id="PS01081">
    <property type="entry name" value="HTH_TETR_1"/>
    <property type="match status" value="1"/>
</dbReference>
<dbReference type="Gene3D" id="1.10.10.60">
    <property type="entry name" value="Homeodomain-like"/>
    <property type="match status" value="1"/>
</dbReference>
<organism evidence="4 5">
    <name type="scientific">Kroppenstedtia eburnea</name>
    <dbReference type="NCBI Taxonomy" id="714067"/>
    <lineage>
        <taxon>Bacteria</taxon>
        <taxon>Bacillati</taxon>
        <taxon>Bacillota</taxon>
        <taxon>Bacilli</taxon>
        <taxon>Bacillales</taxon>
        <taxon>Thermoactinomycetaceae</taxon>
        <taxon>Kroppenstedtia</taxon>
    </lineage>
</organism>
<dbReference type="PANTHER" id="PTHR43479">
    <property type="entry name" value="ACREF/ENVCD OPERON REPRESSOR-RELATED"/>
    <property type="match status" value="1"/>
</dbReference>
<dbReference type="GO" id="GO:0003677">
    <property type="term" value="F:DNA binding"/>
    <property type="evidence" value="ECO:0007669"/>
    <property type="project" value="UniProtKB-UniRule"/>
</dbReference>
<dbReference type="PANTHER" id="PTHR43479:SF21">
    <property type="entry name" value="TRANSCRIPTIONAL REGULATOR, TETR FAMILY"/>
    <property type="match status" value="1"/>
</dbReference>
<dbReference type="Pfam" id="PF00440">
    <property type="entry name" value="TetR_N"/>
    <property type="match status" value="1"/>
</dbReference>
<proteinExistence type="predicted"/>
<dbReference type="OrthoDB" id="113732at2"/>
<sequence>MNGYERRKQKKKEQIYDASLELFFKYGLQKVSVNEIAHKAKVSPATIYNYFGTKEQLYTDTLMNWMDKQLAQYESILDSGLSFPEKTKEIMLLEAKNLKILADEFPKVPSPELSGLMQMMESYSEQKVAHFVRKFVALGKQEGYINKDQTEEVTMRYFTMFKNELSRSWDPSNQEQTILETDQLMELFFYGLAGRGRPQEQGVGNHNQSSISKKD</sequence>
<evidence type="ECO:0000259" key="3">
    <source>
        <dbReference type="PROSITE" id="PS50977"/>
    </source>
</evidence>
<dbReference type="EMBL" id="FTOD01000002">
    <property type="protein sequence ID" value="SIS54830.1"/>
    <property type="molecule type" value="Genomic_DNA"/>
</dbReference>